<evidence type="ECO:0000313" key="9">
    <source>
        <dbReference type="EMBL" id="MFC3810908.1"/>
    </source>
</evidence>
<gene>
    <name evidence="9" type="ORF">ACFOOI_09610</name>
</gene>
<keyword evidence="4 9" id="KW-0560">Oxidoreductase</keyword>
<dbReference type="InterPro" id="IPR006694">
    <property type="entry name" value="Fatty_acid_hydroxylase"/>
</dbReference>
<dbReference type="Pfam" id="PF04116">
    <property type="entry name" value="FA_hydroxylase"/>
    <property type="match status" value="1"/>
</dbReference>
<feature type="transmembrane region" description="Helical" evidence="7">
    <location>
        <begin position="44"/>
        <end position="71"/>
    </location>
</feature>
<feature type="domain" description="Fatty acid hydroxylase" evidence="8">
    <location>
        <begin position="87"/>
        <end position="219"/>
    </location>
</feature>
<feature type="transmembrane region" description="Helical" evidence="7">
    <location>
        <begin position="83"/>
        <end position="103"/>
    </location>
</feature>
<evidence type="ECO:0000256" key="4">
    <source>
        <dbReference type="ARBA" id="ARBA00023002"/>
    </source>
</evidence>
<keyword evidence="5" id="KW-0443">Lipid metabolism</keyword>
<sequence length="297" mass="34953">MNYALQLEQTLIKLSIPFYAILILTEIIVSNYQHKKYYSIKETLMNAVLTVFNGGIDLLFRGVYVLILLWFYEHKLVSIQNPYWYWFALFFFQELAFYTLHYVDHYCRFFWAAHVTHHSSEYFNITAGFRSSVFQPLYRFIYFIPLAAAGFEPADIILMYAMTQLYGVCVHTKYKISYGWLSYIFVDPSHHRVHHGSNVEYLDKNMGMCLIIFDRLFGTYQDELEEVPVTYGTTQVIEDKSILNTIFHEYKAIVRDFRAAPDLLTGLKYVFFAPGWSHDGHTLTSNQLRKQKESGKA</sequence>
<dbReference type="InterPro" id="IPR051689">
    <property type="entry name" value="Sterol_desaturase/TMEM195"/>
</dbReference>
<organism evidence="9 10">
    <name type="scientific">Lacihabitans lacunae</name>
    <dbReference type="NCBI Taxonomy" id="1028214"/>
    <lineage>
        <taxon>Bacteria</taxon>
        <taxon>Pseudomonadati</taxon>
        <taxon>Bacteroidota</taxon>
        <taxon>Cytophagia</taxon>
        <taxon>Cytophagales</taxon>
        <taxon>Leadbetterellaceae</taxon>
        <taxon>Lacihabitans</taxon>
    </lineage>
</organism>
<feature type="transmembrane region" description="Helical" evidence="7">
    <location>
        <begin position="140"/>
        <end position="162"/>
    </location>
</feature>
<evidence type="ECO:0000256" key="1">
    <source>
        <dbReference type="ARBA" id="ARBA00004127"/>
    </source>
</evidence>
<dbReference type="EMBL" id="JBHRYQ010000001">
    <property type="protein sequence ID" value="MFC3810908.1"/>
    <property type="molecule type" value="Genomic_DNA"/>
</dbReference>
<evidence type="ECO:0000256" key="3">
    <source>
        <dbReference type="ARBA" id="ARBA00022989"/>
    </source>
</evidence>
<evidence type="ECO:0000313" key="10">
    <source>
        <dbReference type="Proteomes" id="UP001595616"/>
    </source>
</evidence>
<name>A0ABV7YXF4_9BACT</name>
<dbReference type="Proteomes" id="UP001595616">
    <property type="component" value="Unassembled WGS sequence"/>
</dbReference>
<dbReference type="PANTHER" id="PTHR21624">
    <property type="entry name" value="STEROL DESATURASE-RELATED PROTEIN"/>
    <property type="match status" value="1"/>
</dbReference>
<evidence type="ECO:0000259" key="8">
    <source>
        <dbReference type="Pfam" id="PF04116"/>
    </source>
</evidence>
<evidence type="ECO:0000256" key="7">
    <source>
        <dbReference type="SAM" id="Phobius"/>
    </source>
</evidence>
<dbReference type="RefSeq" id="WP_379837431.1">
    <property type="nucleotide sequence ID" value="NZ_JBHRYQ010000001.1"/>
</dbReference>
<keyword evidence="6 7" id="KW-0472">Membrane</keyword>
<reference evidence="10" key="1">
    <citation type="journal article" date="2019" name="Int. J. Syst. Evol. Microbiol.">
        <title>The Global Catalogue of Microorganisms (GCM) 10K type strain sequencing project: providing services to taxonomists for standard genome sequencing and annotation.</title>
        <authorList>
            <consortium name="The Broad Institute Genomics Platform"/>
            <consortium name="The Broad Institute Genome Sequencing Center for Infectious Disease"/>
            <person name="Wu L."/>
            <person name="Ma J."/>
        </authorList>
    </citation>
    <scope>NUCLEOTIDE SEQUENCE [LARGE SCALE GENOMIC DNA]</scope>
    <source>
        <strain evidence="10">CECT 7956</strain>
    </source>
</reference>
<keyword evidence="10" id="KW-1185">Reference proteome</keyword>
<evidence type="ECO:0000256" key="2">
    <source>
        <dbReference type="ARBA" id="ARBA00022692"/>
    </source>
</evidence>
<dbReference type="PANTHER" id="PTHR21624:SF1">
    <property type="entry name" value="ALKYLGLYCEROL MONOOXYGENASE"/>
    <property type="match status" value="1"/>
</dbReference>
<comment type="caution">
    <text evidence="9">The sequence shown here is derived from an EMBL/GenBank/DDBJ whole genome shotgun (WGS) entry which is preliminary data.</text>
</comment>
<keyword evidence="2 7" id="KW-0812">Transmembrane</keyword>
<dbReference type="EC" id="1.-.-.-" evidence="9"/>
<protein>
    <submittedName>
        <fullName evidence="9">Sterol desaturase family protein</fullName>
        <ecNumber evidence="9">1.-.-.-</ecNumber>
    </submittedName>
</protein>
<accession>A0ABV7YXF4</accession>
<proteinExistence type="predicted"/>
<dbReference type="GO" id="GO:0016491">
    <property type="term" value="F:oxidoreductase activity"/>
    <property type="evidence" value="ECO:0007669"/>
    <property type="project" value="UniProtKB-KW"/>
</dbReference>
<evidence type="ECO:0000256" key="5">
    <source>
        <dbReference type="ARBA" id="ARBA00023098"/>
    </source>
</evidence>
<feature type="transmembrane region" description="Helical" evidence="7">
    <location>
        <begin position="12"/>
        <end position="32"/>
    </location>
</feature>
<comment type="subcellular location">
    <subcellularLocation>
        <location evidence="1">Endomembrane system</location>
        <topology evidence="1">Multi-pass membrane protein</topology>
    </subcellularLocation>
</comment>
<evidence type="ECO:0000256" key="6">
    <source>
        <dbReference type="ARBA" id="ARBA00023136"/>
    </source>
</evidence>
<keyword evidence="3 7" id="KW-1133">Transmembrane helix</keyword>